<feature type="non-terminal residue" evidence="1">
    <location>
        <position position="112"/>
    </location>
</feature>
<evidence type="ECO:0000313" key="1">
    <source>
        <dbReference type="EMBL" id="KKL81069.1"/>
    </source>
</evidence>
<organism evidence="1">
    <name type="scientific">marine sediment metagenome</name>
    <dbReference type="NCBI Taxonomy" id="412755"/>
    <lineage>
        <taxon>unclassified sequences</taxon>
        <taxon>metagenomes</taxon>
        <taxon>ecological metagenomes</taxon>
    </lineage>
</organism>
<dbReference type="EMBL" id="LAZR01022669">
    <property type="protein sequence ID" value="KKL81069.1"/>
    <property type="molecule type" value="Genomic_DNA"/>
</dbReference>
<sequence>MSKGIYVDADGQSVRFFGARKLVDPVGMAWHDGLDAAARQLLESLESYEVLRWDGSTVIMRDQIDLAARLRARMIVDDNVYFDRERGKAMFLVLLDEINRLRTLLNEQPRTI</sequence>
<name>A0A0F9F3R9_9ZZZZ</name>
<dbReference type="AlphaFoldDB" id="A0A0F9F3R9"/>
<reference evidence="1" key="1">
    <citation type="journal article" date="2015" name="Nature">
        <title>Complex archaea that bridge the gap between prokaryotes and eukaryotes.</title>
        <authorList>
            <person name="Spang A."/>
            <person name="Saw J.H."/>
            <person name="Jorgensen S.L."/>
            <person name="Zaremba-Niedzwiedzka K."/>
            <person name="Martijn J."/>
            <person name="Lind A.E."/>
            <person name="van Eijk R."/>
            <person name="Schleper C."/>
            <person name="Guy L."/>
            <person name="Ettema T.J."/>
        </authorList>
    </citation>
    <scope>NUCLEOTIDE SEQUENCE</scope>
</reference>
<proteinExistence type="predicted"/>
<comment type="caution">
    <text evidence="1">The sequence shown here is derived from an EMBL/GenBank/DDBJ whole genome shotgun (WGS) entry which is preliminary data.</text>
</comment>
<accession>A0A0F9F3R9</accession>
<protein>
    <submittedName>
        <fullName evidence="1">Uncharacterized protein</fullName>
    </submittedName>
</protein>
<gene>
    <name evidence="1" type="ORF">LCGC14_1998440</name>
</gene>